<feature type="region of interest" description="Disordered" evidence="1">
    <location>
        <begin position="366"/>
        <end position="428"/>
    </location>
</feature>
<feature type="compositionally biased region" description="Low complexity" evidence="1">
    <location>
        <begin position="385"/>
        <end position="418"/>
    </location>
</feature>
<evidence type="ECO:0000313" key="4">
    <source>
        <dbReference type="Proteomes" id="UP001250858"/>
    </source>
</evidence>
<dbReference type="Proteomes" id="UP001250858">
    <property type="component" value="Chromosome"/>
</dbReference>
<feature type="region of interest" description="Disordered" evidence="1">
    <location>
        <begin position="224"/>
        <end position="330"/>
    </location>
</feature>
<name>A0ABY9RVF1_9ACTN</name>
<evidence type="ECO:0000256" key="1">
    <source>
        <dbReference type="SAM" id="MobiDB-lite"/>
    </source>
</evidence>
<evidence type="ECO:0000313" key="3">
    <source>
        <dbReference type="EMBL" id="WMX46158.1"/>
    </source>
</evidence>
<dbReference type="RefSeq" id="WP_309548818.1">
    <property type="nucleotide sequence ID" value="NZ_CP133762.1"/>
</dbReference>
<keyword evidence="2" id="KW-1133">Transmembrane helix</keyword>
<feature type="transmembrane region" description="Helical" evidence="2">
    <location>
        <begin position="445"/>
        <end position="465"/>
    </location>
</feature>
<evidence type="ECO:0000256" key="2">
    <source>
        <dbReference type="SAM" id="Phobius"/>
    </source>
</evidence>
<protein>
    <recommendedName>
        <fullName evidence="5">DUF11 domain-containing protein</fullName>
    </recommendedName>
</protein>
<organism evidence="3 4">
    <name type="scientific">Streptomyces roseicoloratus</name>
    <dbReference type="NCBI Taxonomy" id="2508722"/>
    <lineage>
        <taxon>Bacteria</taxon>
        <taxon>Bacillati</taxon>
        <taxon>Actinomycetota</taxon>
        <taxon>Actinomycetes</taxon>
        <taxon>Kitasatosporales</taxon>
        <taxon>Streptomycetaceae</taxon>
        <taxon>Streptomyces</taxon>
    </lineage>
</organism>
<proteinExistence type="predicted"/>
<keyword evidence="2" id="KW-0472">Membrane</keyword>
<feature type="compositionally biased region" description="Low complexity" evidence="1">
    <location>
        <begin position="295"/>
        <end position="307"/>
    </location>
</feature>
<accession>A0ABY9RVF1</accession>
<feature type="compositionally biased region" description="Low complexity" evidence="1">
    <location>
        <begin position="274"/>
        <end position="285"/>
    </location>
</feature>
<keyword evidence="2" id="KW-0812">Transmembrane</keyword>
<feature type="compositionally biased region" description="Low complexity" evidence="1">
    <location>
        <begin position="255"/>
        <end position="264"/>
    </location>
</feature>
<reference evidence="3 4" key="1">
    <citation type="submission" date="2023-09" db="EMBL/GenBank/DDBJ databases">
        <title>Complete genome of Streptomyces roseicoloratus T14.</title>
        <authorList>
            <person name="Bashizi T."/>
            <person name="Kim M.-J."/>
            <person name="Lee G."/>
            <person name="Tagele S.B."/>
            <person name="Shin J.-H."/>
        </authorList>
    </citation>
    <scope>NUCLEOTIDE SEQUENCE [LARGE SCALE GENOMIC DNA]</scope>
    <source>
        <strain evidence="3 4">T14</strain>
    </source>
</reference>
<feature type="compositionally biased region" description="Pro residues" evidence="1">
    <location>
        <begin position="366"/>
        <end position="384"/>
    </location>
</feature>
<gene>
    <name evidence="3" type="ORF">RGF97_16740</name>
</gene>
<dbReference type="EMBL" id="CP133762">
    <property type="protein sequence ID" value="WMX46158.1"/>
    <property type="molecule type" value="Genomic_DNA"/>
</dbReference>
<feature type="compositionally biased region" description="Low complexity" evidence="1">
    <location>
        <begin position="315"/>
        <end position="330"/>
    </location>
</feature>
<keyword evidence="4" id="KW-1185">Reference proteome</keyword>
<sequence length="470" mass="45571">MRSCQTSLSPLRLVLSPLSPVLLGLVVLALLPVGAPPALAGGSGDGALAMSVTVNGVAGEAAVRAGGTVVKRYRLVNRGEADLHRLRVTDPGVPGGRVRCPARPLAALRSVVCVARFTALPGRHAGTARATAEVPSLGLRPAATARSGYDGVAGALALSEGVRLGPPGTATVRYAVTNRGNRPVHAVRITDRVLAATPGGLVCTVPVLAPGASAECAATVRRAPGAHRSAGLAEGSDRVTTLGERGERVPPPPLTARASAAFRIPAPPAPAAPPSAAVPSAAAPPAVRPRPGPARPSAGTAGTAGAAGAAGGAAGPPAGAAGAAPGAGTGARTAADAAASAPAVVGLVEAALDAVGAGALPAGAAPPPGAALPPPPADPPPGARPPAATGTDPGEAPGAGERPGVGEQPAARSSAAPPERADLAAEEDEGLLPRLQRRARELPQLGVVMMLLLILIPSAVAAALFGSRHH</sequence>
<evidence type="ECO:0008006" key="5">
    <source>
        <dbReference type="Google" id="ProtNLM"/>
    </source>
</evidence>